<dbReference type="AlphaFoldDB" id="A0A1M6E418"/>
<dbReference type="Pfam" id="PF16951">
    <property type="entry name" value="MaAIMP_sms"/>
    <property type="match status" value="1"/>
</dbReference>
<proteinExistence type="predicted"/>
<name>A0A1M6E418_9ACTN</name>
<dbReference type="InterPro" id="IPR031596">
    <property type="entry name" value="MaAIMP_sms"/>
</dbReference>
<dbReference type="RefSeq" id="WP_139280099.1">
    <property type="nucleotide sequence ID" value="NZ_FQZG01000015.1"/>
</dbReference>
<reference evidence="2 3" key="1">
    <citation type="submission" date="2016-11" db="EMBL/GenBank/DDBJ databases">
        <authorList>
            <person name="Jaros S."/>
            <person name="Januszkiewicz K."/>
            <person name="Wedrychowicz H."/>
        </authorList>
    </citation>
    <scope>NUCLEOTIDE SEQUENCE [LARGE SCALE GENOMIC DNA]</scope>
    <source>
        <strain evidence="2 3">DSM 12906</strain>
    </source>
</reference>
<protein>
    <submittedName>
        <fullName evidence="2">Putative methionine and alanine importer, small subunit</fullName>
    </submittedName>
</protein>
<dbReference type="EMBL" id="FQZG01000015">
    <property type="protein sequence ID" value="SHI80236.1"/>
    <property type="molecule type" value="Genomic_DNA"/>
</dbReference>
<keyword evidence="3" id="KW-1185">Reference proteome</keyword>
<dbReference type="STRING" id="1123357.SAMN02745244_01102"/>
<sequence length="42" mass="4603">MTSIAITMLVISLLTVWGGLGLAAWNLFRRPDRSAEEDTAPE</sequence>
<dbReference type="Proteomes" id="UP000184512">
    <property type="component" value="Unassembled WGS sequence"/>
</dbReference>
<feature type="transmembrane region" description="Helical" evidence="1">
    <location>
        <begin position="6"/>
        <end position="28"/>
    </location>
</feature>
<keyword evidence="1" id="KW-1133">Transmembrane helix</keyword>
<keyword evidence="1" id="KW-0472">Membrane</keyword>
<dbReference type="NCBIfam" id="NF033493">
    <property type="entry name" value="MetS_like_NSS"/>
    <property type="match status" value="1"/>
</dbReference>
<evidence type="ECO:0000313" key="3">
    <source>
        <dbReference type="Proteomes" id="UP000184512"/>
    </source>
</evidence>
<organism evidence="2 3">
    <name type="scientific">Tessaracoccus bendigoensis DSM 12906</name>
    <dbReference type="NCBI Taxonomy" id="1123357"/>
    <lineage>
        <taxon>Bacteria</taxon>
        <taxon>Bacillati</taxon>
        <taxon>Actinomycetota</taxon>
        <taxon>Actinomycetes</taxon>
        <taxon>Propionibacteriales</taxon>
        <taxon>Propionibacteriaceae</taxon>
        <taxon>Tessaracoccus</taxon>
    </lineage>
</organism>
<keyword evidence="1" id="KW-0812">Transmembrane</keyword>
<dbReference type="OrthoDB" id="6712920at2"/>
<evidence type="ECO:0000313" key="2">
    <source>
        <dbReference type="EMBL" id="SHI80236.1"/>
    </source>
</evidence>
<evidence type="ECO:0000256" key="1">
    <source>
        <dbReference type="SAM" id="Phobius"/>
    </source>
</evidence>
<gene>
    <name evidence="2" type="ORF">SAMN02745244_01102</name>
</gene>
<accession>A0A1M6E418</accession>